<accession>A0AC62AEL1</accession>
<sequence length="286" mass="30678">MASLFAKTQALQGLTTKAPKSLRRQVVVRAEGEQQPPAPAAEAKQTSVAKVDRSKDVLYVGSDAAALKYLDGTLPGDYGFDPLGLLDPTVSNGQGAGGFVNPRWLQYSEVIHARWAMLGAAGCIAPEILGKAGVIPAETAVDWFRTGVIPPAGVYKDFWADPFTLFFIEVVAIQFAELKRLQDYKNPGSQSRQYFLGLEGLFKGSDNPAYPGGPFFNFANFGKTEAEMKKLKLNEIKNGRLAMLAMFGYGAQAVITGDGPFDNLLAHLADPTGANLITNLGGKFGQ</sequence>
<keyword evidence="1" id="KW-0002">3D-structure</keyword>
<evidence type="ECO:0000313" key="1">
    <source>
        <dbReference type="PDB" id="9MGZ"/>
    </source>
</evidence>
<reference evidence="1" key="1">
    <citation type="journal article" date="2025" name="Proc. Natl. Acad. Sci. U.S.A.">
        <title>A distinct LHCI arrangement is recruited to photosystem I in Fe-starved green algae.</title>
        <authorList>
            <person name="Liu H.W."/>
            <person name="Khera R."/>
            <person name="Grob P."/>
            <person name="Gallaher S.D."/>
            <person name="Purvine S.O."/>
            <person name="Nicora C.D."/>
            <person name="Lipton M.S."/>
            <person name="Niyogi K.K."/>
            <person name="Nogales E."/>
            <person name="Iwai M."/>
            <person name="Merchant S.S."/>
        </authorList>
    </citation>
    <scope>STRUCTURE BY ELECTRON MICROSCOPY (2.80 ANGSTROMS)</scope>
</reference>
<name>A0AC62AEL1_DUNTE</name>
<protein>
    <submittedName>
        <fullName evidence="1">Lhca3</fullName>
    </submittedName>
</protein>
<dbReference type="PDB" id="9MGZ">
    <property type="method" value="EM"/>
    <property type="resolution" value="2.80 A"/>
    <property type="chains" value="3=1-286"/>
</dbReference>
<organism evidence="1">
    <name type="scientific">Dunaliella tertiolecta</name>
    <name type="common">Green alga</name>
    <dbReference type="NCBI Taxonomy" id="3047"/>
    <lineage>
        <taxon>Eukaryota</taxon>
        <taxon>Viridiplantae</taxon>
        <taxon>Chlorophyta</taxon>
        <taxon>core chlorophytes</taxon>
        <taxon>Chlorophyceae</taxon>
        <taxon>CS clade</taxon>
        <taxon>Chlamydomonadales</taxon>
        <taxon>Dunaliellaceae</taxon>
        <taxon>Dunaliella</taxon>
    </lineage>
</organism>
<proteinExistence type="evidence at protein level"/>